<feature type="domain" description="BACK" evidence="2">
    <location>
        <begin position="57"/>
        <end position="141"/>
    </location>
</feature>
<protein>
    <recommendedName>
        <fullName evidence="2">BACK domain-containing protein</fullName>
    </recommendedName>
</protein>
<dbReference type="Proteomes" id="UP001470230">
    <property type="component" value="Unassembled WGS sequence"/>
</dbReference>
<evidence type="ECO:0000313" key="3">
    <source>
        <dbReference type="EMBL" id="KAK8839726.1"/>
    </source>
</evidence>
<dbReference type="SUPFAM" id="SSF49785">
    <property type="entry name" value="Galactose-binding domain-like"/>
    <property type="match status" value="1"/>
</dbReference>
<dbReference type="InterPro" id="IPR011705">
    <property type="entry name" value="BACK"/>
</dbReference>
<dbReference type="EMBL" id="JAPFFF010000050">
    <property type="protein sequence ID" value="KAK8839726.1"/>
    <property type="molecule type" value="Genomic_DNA"/>
</dbReference>
<dbReference type="Gene3D" id="2.60.120.260">
    <property type="entry name" value="Galactose-binding domain-like"/>
    <property type="match status" value="1"/>
</dbReference>
<name>A0ABR2H0R1_9EUKA</name>
<organism evidence="3 4">
    <name type="scientific">Tritrichomonas musculus</name>
    <dbReference type="NCBI Taxonomy" id="1915356"/>
    <lineage>
        <taxon>Eukaryota</taxon>
        <taxon>Metamonada</taxon>
        <taxon>Parabasalia</taxon>
        <taxon>Tritrichomonadida</taxon>
        <taxon>Tritrichomonadidae</taxon>
        <taxon>Tritrichomonas</taxon>
    </lineage>
</organism>
<gene>
    <name evidence="3" type="ORF">M9Y10_031431</name>
</gene>
<proteinExistence type="predicted"/>
<keyword evidence="4" id="KW-1185">Reference proteome</keyword>
<evidence type="ECO:0000259" key="2">
    <source>
        <dbReference type="Pfam" id="PF07707"/>
    </source>
</evidence>
<dbReference type="InterPro" id="IPR008979">
    <property type="entry name" value="Galactose-bd-like_sf"/>
</dbReference>
<feature type="region of interest" description="Disordered" evidence="1">
    <location>
        <begin position="166"/>
        <end position="189"/>
    </location>
</feature>
<accession>A0ABR2H0R1</accession>
<feature type="compositionally biased region" description="Basic and acidic residues" evidence="1">
    <location>
        <begin position="172"/>
        <end position="185"/>
    </location>
</feature>
<sequence length="366" mass="42292">MRLASILLCNDELYSKIDELYPVDDSADEAIKRLEELKICEIMKKIANEIIIDTENIISMIARNFYLIDKSKIKTISKPLFHSIISNDHLRIETEDWLFDVITDYFEGEDNEEESDFSDITSFIEEVRLRKLSDSKFKEMLQRIEAGKITGNLWRNICDRICRDEDEDNDDERSQQRYVEEENKPSSESARVFSFDGQECNRLNGIINFLAKEAGGNVHEKGVVSVTASSELKSSLCAKNVVDFDDIESRLCTNDEENSWLKYDFKELKVRPTHYSIRSKPYGPGIEHPMHWVIEGSNSGNDEDWTVIDRRSGVKSLNAKSVVCTFDIQQQPVEFYRYLRLRHTGKHSSGKYNLGLSSLEYFGSVI</sequence>
<reference evidence="3 4" key="1">
    <citation type="submission" date="2024-04" db="EMBL/GenBank/DDBJ databases">
        <title>Tritrichomonas musculus Genome.</title>
        <authorList>
            <person name="Alves-Ferreira E."/>
            <person name="Grigg M."/>
            <person name="Lorenzi H."/>
            <person name="Galac M."/>
        </authorList>
    </citation>
    <scope>NUCLEOTIDE SEQUENCE [LARGE SCALE GENOMIC DNA]</scope>
    <source>
        <strain evidence="3 4">EAF2021</strain>
    </source>
</reference>
<comment type="caution">
    <text evidence="3">The sequence shown here is derived from an EMBL/GenBank/DDBJ whole genome shotgun (WGS) entry which is preliminary data.</text>
</comment>
<evidence type="ECO:0000313" key="4">
    <source>
        <dbReference type="Proteomes" id="UP001470230"/>
    </source>
</evidence>
<evidence type="ECO:0000256" key="1">
    <source>
        <dbReference type="SAM" id="MobiDB-lite"/>
    </source>
</evidence>
<dbReference type="Pfam" id="PF07707">
    <property type="entry name" value="BACK"/>
    <property type="match status" value="1"/>
</dbReference>